<name>A0A5C0B6M7_9BURK</name>
<dbReference type="Gene3D" id="3.40.50.10610">
    <property type="entry name" value="ABC-type transport auxiliary lipoprotein component"/>
    <property type="match status" value="1"/>
</dbReference>
<reference evidence="4 5" key="1">
    <citation type="submission" date="2019-08" db="EMBL/GenBank/DDBJ databases">
        <title>Amphibian skin-associated Pigmentiphaga: genome sequence and occurrence across geography and hosts.</title>
        <authorList>
            <person name="Bletz M.C."/>
            <person name="Bunk B."/>
            <person name="Sproeer C."/>
            <person name="Biwer P."/>
            <person name="Reiter S."/>
            <person name="Rabemananjara F.C.E."/>
            <person name="Schulz S."/>
            <person name="Overmann J."/>
            <person name="Vences M."/>
        </authorList>
    </citation>
    <scope>NUCLEOTIDE SEQUENCE [LARGE SCALE GENOMIC DNA]</scope>
    <source>
        <strain evidence="4 5">Mada1488</strain>
    </source>
</reference>
<sequence length="217" mass="23416">MIRALSLRLLAGSLLVLGLAACSVTKQVSAPELLDLGTAPAATSAVTPRAPLLLDELDVSPLLEGPSVIWRDGELGQPQRYAYFRWVAAPGQLIEQRLREVLSRNGPMLTRVTTAQSLQLHVSVDRFEQVFINGRSHAQLSLRALLTRSGQVIDQLHVDERIAAPSDDAPGGANALRQATDRAVIRMNDWLASRPETKPAAPGSTSTSPSTFGTPRR</sequence>
<feature type="chain" id="PRO_5022695104" description="ABC-type transport auxiliary lipoprotein component domain-containing protein" evidence="2">
    <location>
        <begin position="31"/>
        <end position="217"/>
    </location>
</feature>
<dbReference type="KEGG" id="pacr:FXN63_24230"/>
<evidence type="ECO:0000256" key="1">
    <source>
        <dbReference type="SAM" id="MobiDB-lite"/>
    </source>
</evidence>
<dbReference type="PROSITE" id="PS51257">
    <property type="entry name" value="PROKAR_LIPOPROTEIN"/>
    <property type="match status" value="1"/>
</dbReference>
<evidence type="ECO:0000313" key="4">
    <source>
        <dbReference type="EMBL" id="QEI08601.1"/>
    </source>
</evidence>
<gene>
    <name evidence="4" type="ORF">FXN63_24230</name>
</gene>
<feature type="compositionally biased region" description="Low complexity" evidence="1">
    <location>
        <begin position="199"/>
        <end position="217"/>
    </location>
</feature>
<dbReference type="RefSeq" id="WP_148818072.1">
    <property type="nucleotide sequence ID" value="NZ_CP043046.1"/>
</dbReference>
<feature type="region of interest" description="Disordered" evidence="1">
    <location>
        <begin position="190"/>
        <end position="217"/>
    </location>
</feature>
<evidence type="ECO:0000313" key="5">
    <source>
        <dbReference type="Proteomes" id="UP000325161"/>
    </source>
</evidence>
<dbReference type="OrthoDB" id="5568302at2"/>
<dbReference type="SUPFAM" id="SSF159594">
    <property type="entry name" value="XCC0632-like"/>
    <property type="match status" value="1"/>
</dbReference>
<protein>
    <recommendedName>
        <fullName evidence="3">ABC-type transport auxiliary lipoprotein component domain-containing protein</fullName>
    </recommendedName>
</protein>
<dbReference type="InterPro" id="IPR005586">
    <property type="entry name" value="ABC_trans_aux"/>
</dbReference>
<dbReference type="Proteomes" id="UP000325161">
    <property type="component" value="Chromosome"/>
</dbReference>
<proteinExistence type="predicted"/>
<accession>A0A5C0B6M7</accession>
<feature type="signal peptide" evidence="2">
    <location>
        <begin position="1"/>
        <end position="30"/>
    </location>
</feature>
<keyword evidence="2" id="KW-0732">Signal</keyword>
<dbReference type="AlphaFoldDB" id="A0A5C0B6M7"/>
<evidence type="ECO:0000256" key="2">
    <source>
        <dbReference type="SAM" id="SignalP"/>
    </source>
</evidence>
<organism evidence="4 5">
    <name type="scientific">Pigmentiphaga aceris</name>
    <dbReference type="NCBI Taxonomy" id="1940612"/>
    <lineage>
        <taxon>Bacteria</taxon>
        <taxon>Pseudomonadati</taxon>
        <taxon>Pseudomonadota</taxon>
        <taxon>Betaproteobacteria</taxon>
        <taxon>Burkholderiales</taxon>
        <taxon>Alcaligenaceae</taxon>
        <taxon>Pigmentiphaga</taxon>
    </lineage>
</organism>
<evidence type="ECO:0000259" key="3">
    <source>
        <dbReference type="Pfam" id="PF03886"/>
    </source>
</evidence>
<keyword evidence="5" id="KW-1185">Reference proteome</keyword>
<dbReference type="Pfam" id="PF03886">
    <property type="entry name" value="ABC_trans_aux"/>
    <property type="match status" value="1"/>
</dbReference>
<feature type="domain" description="ABC-type transport auxiliary lipoprotein component" evidence="3">
    <location>
        <begin position="38"/>
        <end position="183"/>
    </location>
</feature>
<dbReference type="EMBL" id="CP043046">
    <property type="protein sequence ID" value="QEI08601.1"/>
    <property type="molecule type" value="Genomic_DNA"/>
</dbReference>